<dbReference type="Pfam" id="PF09924">
    <property type="entry name" value="LPG_synthase_C"/>
    <property type="match status" value="1"/>
</dbReference>
<evidence type="ECO:0000313" key="2">
    <source>
        <dbReference type="EMBL" id="MBM6704537.1"/>
    </source>
</evidence>
<dbReference type="InterPro" id="IPR016732">
    <property type="entry name" value="UCP018688"/>
</dbReference>
<name>A0ABS2DT54_9BURK</name>
<keyword evidence="3" id="KW-1185">Reference proteome</keyword>
<dbReference type="SUPFAM" id="SSF55729">
    <property type="entry name" value="Acyl-CoA N-acyltransferases (Nat)"/>
    <property type="match status" value="2"/>
</dbReference>
<proteinExistence type="predicted"/>
<dbReference type="PANTHER" id="PTHR41373">
    <property type="entry name" value="DUF2156 DOMAIN-CONTAINING PROTEIN"/>
    <property type="match status" value="1"/>
</dbReference>
<comment type="caution">
    <text evidence="2">The sequence shown here is derived from an EMBL/GenBank/DDBJ whole genome shotgun (WGS) entry which is preliminary data.</text>
</comment>
<reference evidence="2 3" key="1">
    <citation type="journal article" date="2021" name="Sci. Rep.">
        <title>The distribution of antibiotic resistance genes in chicken gut microbiota commensals.</title>
        <authorList>
            <person name="Juricova H."/>
            <person name="Matiasovicova J."/>
            <person name="Kubasova T."/>
            <person name="Cejkova D."/>
            <person name="Rychlik I."/>
        </authorList>
    </citation>
    <scope>NUCLEOTIDE SEQUENCE [LARGE SCALE GENOMIC DNA]</scope>
    <source>
        <strain evidence="2 3">An829</strain>
    </source>
</reference>
<gene>
    <name evidence="2" type="ORF">H6A60_08585</name>
</gene>
<organism evidence="2 3">
    <name type="scientific">Sutterella massiliensis</name>
    <dbReference type="NCBI Taxonomy" id="1816689"/>
    <lineage>
        <taxon>Bacteria</taxon>
        <taxon>Pseudomonadati</taxon>
        <taxon>Pseudomonadota</taxon>
        <taxon>Betaproteobacteria</taxon>
        <taxon>Burkholderiales</taxon>
        <taxon>Sutterellaceae</taxon>
        <taxon>Sutterella</taxon>
    </lineage>
</organism>
<dbReference type="Gene3D" id="3.40.630.30">
    <property type="match status" value="1"/>
</dbReference>
<accession>A0ABS2DT54</accession>
<dbReference type="EMBL" id="JACJJC010000013">
    <property type="protein sequence ID" value="MBM6704537.1"/>
    <property type="molecule type" value="Genomic_DNA"/>
</dbReference>
<dbReference type="PIRSF" id="PIRSF018688">
    <property type="entry name" value="UCP018688"/>
    <property type="match status" value="1"/>
</dbReference>
<protein>
    <submittedName>
        <fullName evidence="2">DUF2156 domain-containing protein</fullName>
    </submittedName>
</protein>
<evidence type="ECO:0000313" key="3">
    <source>
        <dbReference type="Proteomes" id="UP000715095"/>
    </source>
</evidence>
<sequence length="302" mass="33774">MPLPFHAISFNDLPLLRKYLPFYGNGDCNLSIASLLTRGPERGTELCELHNHLLVKWRAEGFEEPVLQFPIGCCVGVDLIHEIEAALSEEGESLRLYGSVPELLLWVQKLMPERSFVVTSASAGWDYLYRRDTFATLEGRPMAKKRNFTRRYHAANPNATFVPLSDETMQLLKAFLAEWYEAEGEMTKSLLEERAAIETALEHREALNLSGGLLMSEGRVDGFTYGTLVAKDIFAVHIEKARRDVTGAYPALSSAFAKSLPEDVVFLNREEDIGIPGLRKAKLAWMPCGMIQKGVVEIVPAN</sequence>
<feature type="domain" description="Phosphatidylglycerol lysyltransferase C-terminal" evidence="1">
    <location>
        <begin position="26"/>
        <end position="287"/>
    </location>
</feature>
<dbReference type="RefSeq" id="WP_205103488.1">
    <property type="nucleotide sequence ID" value="NZ_JACJJC010000013.1"/>
</dbReference>
<evidence type="ECO:0000259" key="1">
    <source>
        <dbReference type="Pfam" id="PF09924"/>
    </source>
</evidence>
<dbReference type="PANTHER" id="PTHR41373:SF1">
    <property type="entry name" value="PHOSPHATIDYLGLYCEROL LYSYLTRANSFERASE C-TERMINAL DOMAIN-CONTAINING PROTEIN"/>
    <property type="match status" value="1"/>
</dbReference>
<dbReference type="InterPro" id="IPR024320">
    <property type="entry name" value="LPG_synthase_C"/>
</dbReference>
<dbReference type="InterPro" id="IPR016181">
    <property type="entry name" value="Acyl_CoA_acyltransferase"/>
</dbReference>
<dbReference type="Proteomes" id="UP000715095">
    <property type="component" value="Unassembled WGS sequence"/>
</dbReference>